<dbReference type="InterPro" id="IPR028037">
    <property type="entry name" value="Antitoxin_Rv0909/MT0933"/>
</dbReference>
<dbReference type="RefSeq" id="WP_221375727.1">
    <property type="nucleotide sequence ID" value="NZ_JAMQOL010000006.1"/>
</dbReference>
<proteinExistence type="predicted"/>
<feature type="region of interest" description="Disordered" evidence="1">
    <location>
        <begin position="1"/>
        <end position="60"/>
    </location>
</feature>
<evidence type="ECO:0000256" key="1">
    <source>
        <dbReference type="SAM" id="MobiDB-lite"/>
    </source>
</evidence>
<evidence type="ECO:0000313" key="2">
    <source>
        <dbReference type="EMBL" id="MCM4076964.1"/>
    </source>
</evidence>
<dbReference type="Pfam" id="PF14013">
    <property type="entry name" value="MT0933_antitox"/>
    <property type="match status" value="1"/>
</dbReference>
<sequence>MGFMDKAKDFADKHDEQVDQGIEKAGDQVDQRTGDKYDSQVDKAQDAAQQRTGTGDTQQQ</sequence>
<accession>A0ABT0XT60</accession>
<comment type="caution">
    <text evidence="2">The sequence shown here is derived from an EMBL/GenBank/DDBJ whole genome shotgun (WGS) entry which is preliminary data.</text>
</comment>
<keyword evidence="3" id="KW-1185">Reference proteome</keyword>
<reference evidence="2 3" key="1">
    <citation type="submission" date="2022-06" db="EMBL/GenBank/DDBJ databases">
        <title>Actinoplanes abujensis sp. nov., isolated from Nigerian arid soil.</title>
        <authorList>
            <person name="Ding P."/>
        </authorList>
    </citation>
    <scope>NUCLEOTIDE SEQUENCE [LARGE SCALE GENOMIC DNA]</scope>
    <source>
        <strain evidence="3">TRM88002</strain>
    </source>
</reference>
<protein>
    <submittedName>
        <fullName evidence="2">Antitoxin</fullName>
    </submittedName>
</protein>
<evidence type="ECO:0000313" key="3">
    <source>
        <dbReference type="Proteomes" id="UP001523216"/>
    </source>
</evidence>
<dbReference type="Proteomes" id="UP001523216">
    <property type="component" value="Unassembled WGS sequence"/>
</dbReference>
<feature type="compositionally biased region" description="Basic and acidic residues" evidence="1">
    <location>
        <begin position="1"/>
        <end position="45"/>
    </location>
</feature>
<dbReference type="EMBL" id="JAMQOL010000006">
    <property type="protein sequence ID" value="MCM4076964.1"/>
    <property type="molecule type" value="Genomic_DNA"/>
</dbReference>
<name>A0ABT0XT60_9ACTN</name>
<gene>
    <name evidence="2" type="ORF">LXN57_05210</name>
</gene>
<organism evidence="2 3">
    <name type="scientific">Paractinoplanes hotanensis</name>
    <dbReference type="NCBI Taxonomy" id="2906497"/>
    <lineage>
        <taxon>Bacteria</taxon>
        <taxon>Bacillati</taxon>
        <taxon>Actinomycetota</taxon>
        <taxon>Actinomycetes</taxon>
        <taxon>Micromonosporales</taxon>
        <taxon>Micromonosporaceae</taxon>
        <taxon>Paractinoplanes</taxon>
    </lineage>
</organism>
<feature type="compositionally biased region" description="Low complexity" evidence="1">
    <location>
        <begin position="49"/>
        <end position="60"/>
    </location>
</feature>